<keyword evidence="8 11" id="KW-0406">Ion transport</keyword>
<feature type="compositionally biased region" description="Basic and acidic residues" evidence="12">
    <location>
        <begin position="425"/>
        <end position="438"/>
    </location>
</feature>
<evidence type="ECO:0000256" key="9">
    <source>
        <dbReference type="ARBA" id="ARBA00023136"/>
    </source>
</evidence>
<keyword evidence="6 11" id="KW-0630">Potassium</keyword>
<proteinExistence type="inferred from homology"/>
<feature type="domain" description="Inward rectifier potassium channel C-terminal" evidence="15">
    <location>
        <begin position="188"/>
        <end position="336"/>
    </location>
</feature>
<evidence type="ECO:0000256" key="4">
    <source>
        <dbReference type="ARBA" id="ARBA00022692"/>
    </source>
</evidence>
<dbReference type="InterPro" id="IPR014756">
    <property type="entry name" value="Ig_E-set"/>
</dbReference>
<dbReference type="InterPro" id="IPR013518">
    <property type="entry name" value="K_chnl_inward-rec_Kir_cyto"/>
</dbReference>
<evidence type="ECO:0000256" key="13">
    <source>
        <dbReference type="SAM" id="Phobius"/>
    </source>
</evidence>
<evidence type="ECO:0000256" key="7">
    <source>
        <dbReference type="ARBA" id="ARBA00022989"/>
    </source>
</evidence>
<evidence type="ECO:0000256" key="5">
    <source>
        <dbReference type="ARBA" id="ARBA00022882"/>
    </source>
</evidence>
<dbReference type="AlphaFoldDB" id="A0AAE0BVF0"/>
<dbReference type="Pfam" id="PF17655">
    <property type="entry name" value="IRK_C"/>
    <property type="match status" value="1"/>
</dbReference>
<dbReference type="SUPFAM" id="SSF81296">
    <property type="entry name" value="E set domains"/>
    <property type="match status" value="1"/>
</dbReference>
<feature type="region of interest" description="Disordered" evidence="12">
    <location>
        <begin position="367"/>
        <end position="462"/>
    </location>
</feature>
<dbReference type="InterPro" id="IPR041647">
    <property type="entry name" value="IRK_C"/>
</dbReference>
<dbReference type="GO" id="GO:0005886">
    <property type="term" value="C:plasma membrane"/>
    <property type="evidence" value="ECO:0007669"/>
    <property type="project" value="TreeGrafter"/>
</dbReference>
<evidence type="ECO:0000313" key="16">
    <source>
        <dbReference type="EMBL" id="KAK3242719.1"/>
    </source>
</evidence>
<evidence type="ECO:0000256" key="2">
    <source>
        <dbReference type="ARBA" id="ARBA00022448"/>
    </source>
</evidence>
<evidence type="ECO:0000256" key="1">
    <source>
        <dbReference type="ARBA" id="ARBA00004141"/>
    </source>
</evidence>
<feature type="transmembrane region" description="Helical" evidence="13">
    <location>
        <begin position="63"/>
        <end position="85"/>
    </location>
</feature>
<feature type="domain" description="Potassium channel inwardly rectifying transmembrane" evidence="14">
    <location>
        <begin position="31"/>
        <end position="163"/>
    </location>
</feature>
<evidence type="ECO:0000313" key="17">
    <source>
        <dbReference type="Proteomes" id="UP001190700"/>
    </source>
</evidence>
<protein>
    <submittedName>
        <fullName evidence="16">Uncharacterized protein</fullName>
    </submittedName>
</protein>
<dbReference type="SUPFAM" id="SSF81324">
    <property type="entry name" value="Voltage-gated potassium channels"/>
    <property type="match status" value="1"/>
</dbReference>
<sequence length="562" mass="63032">MLDRLHSGKYCIPDLIREEDCPEHGSLVDRWGDLKIRRLGVPRRGTYIPDLFHTLLNVRHWRFFLIIIVVYLSQFLAFAGVYTGIIYSHIESSQDTCIAGMDTYLQAIWFSVQTSMTIGYGKLSPSSKPHCTLINSFIAMQAVISLLIDYALLGCLYARISRPTARGRTIVFSPGLTCHQGGRGMWWLTFSVANLRKHTILQPEVRAILAIEWTRRGNNEDEGSAYRFLELDLEAEDGGKPTGFLGLPLNIRHLITKESPLYGLSVMDMEQKGMEILVMLDGIDASTSCNIQGRRSYFPRDIQFHQRLKRVVTRSPQDGTWEVNFQNFGKTYWVEALAANTPRSGDWQIGNSHQLPADAPPLPFPVPSDPMLRGYDRAGSPPRRPSSNVRGAQSYIGTPKYLAGEPHEGNQIARRESDTSAVRLQEFHVDQGALRKDGNTLQSRPRANSWMHDQTGSGSSEHIRKLSWLDEKETMAAQVALQSDVAESPSRSEDSSSKDLNVLVGLIQEARHATKAADMRLQYLANMIISDSNCPPHLIQRVQEAVTLDTSISSLPLKDVEV</sequence>
<dbReference type="GO" id="GO:0005242">
    <property type="term" value="F:inward rectifier potassium channel activity"/>
    <property type="evidence" value="ECO:0007669"/>
    <property type="project" value="InterPro"/>
</dbReference>
<evidence type="ECO:0000256" key="10">
    <source>
        <dbReference type="ARBA" id="ARBA00023303"/>
    </source>
</evidence>
<dbReference type="Gene3D" id="2.60.40.1400">
    <property type="entry name" value="G protein-activated inward rectifier potassium channel 1"/>
    <property type="match status" value="1"/>
</dbReference>
<organism evidence="16 17">
    <name type="scientific">Cymbomonas tetramitiformis</name>
    <dbReference type="NCBI Taxonomy" id="36881"/>
    <lineage>
        <taxon>Eukaryota</taxon>
        <taxon>Viridiplantae</taxon>
        <taxon>Chlorophyta</taxon>
        <taxon>Pyramimonadophyceae</taxon>
        <taxon>Pyramimonadales</taxon>
        <taxon>Pyramimonadaceae</taxon>
        <taxon>Cymbomonas</taxon>
    </lineage>
</organism>
<keyword evidence="9 13" id="KW-0472">Membrane</keyword>
<feature type="compositionally biased region" description="Polar residues" evidence="12">
    <location>
        <begin position="439"/>
        <end position="460"/>
    </location>
</feature>
<dbReference type="PANTHER" id="PTHR11767:SF102">
    <property type="entry name" value="INWARDLY RECTIFYING POTASSIUM CHANNEL 1, ISOFORM F"/>
    <property type="match status" value="1"/>
</dbReference>
<keyword evidence="10 11" id="KW-0407">Ion channel</keyword>
<name>A0AAE0BVF0_9CHLO</name>
<evidence type="ECO:0000259" key="14">
    <source>
        <dbReference type="Pfam" id="PF01007"/>
    </source>
</evidence>
<dbReference type="PANTHER" id="PTHR11767">
    <property type="entry name" value="INWARD RECTIFIER POTASSIUM CHANNEL"/>
    <property type="match status" value="1"/>
</dbReference>
<dbReference type="Gene3D" id="1.10.287.70">
    <property type="match status" value="1"/>
</dbReference>
<comment type="subcellular location">
    <subcellularLocation>
        <location evidence="1 11">Membrane</location>
        <topology evidence="1 11">Multi-pass membrane protein</topology>
    </subcellularLocation>
</comment>
<dbReference type="InterPro" id="IPR040445">
    <property type="entry name" value="Kir_TM"/>
</dbReference>
<dbReference type="EMBL" id="LGRX02033128">
    <property type="protein sequence ID" value="KAK3242719.1"/>
    <property type="molecule type" value="Genomic_DNA"/>
</dbReference>
<feature type="compositionally biased region" description="Basic and acidic residues" evidence="12">
    <location>
        <begin position="405"/>
        <end position="418"/>
    </location>
</feature>
<feature type="transmembrane region" description="Helical" evidence="13">
    <location>
        <begin position="133"/>
        <end position="158"/>
    </location>
</feature>
<accession>A0AAE0BVF0</accession>
<comment type="caution">
    <text evidence="16">The sequence shown here is derived from an EMBL/GenBank/DDBJ whole genome shotgun (WGS) entry which is preliminary data.</text>
</comment>
<keyword evidence="2 11" id="KW-0813">Transport</keyword>
<comment type="similarity">
    <text evidence="11">Belongs to the inward rectifier-type potassium channel (TC 1.A.2.1) family.</text>
</comment>
<dbReference type="GO" id="GO:1990573">
    <property type="term" value="P:potassium ion import across plasma membrane"/>
    <property type="evidence" value="ECO:0007669"/>
    <property type="project" value="TreeGrafter"/>
</dbReference>
<evidence type="ECO:0000256" key="12">
    <source>
        <dbReference type="SAM" id="MobiDB-lite"/>
    </source>
</evidence>
<keyword evidence="3 11" id="KW-0633">Potassium transport</keyword>
<keyword evidence="17" id="KW-1185">Reference proteome</keyword>
<evidence type="ECO:0000256" key="8">
    <source>
        <dbReference type="ARBA" id="ARBA00023065"/>
    </source>
</evidence>
<keyword evidence="5 11" id="KW-0851">Voltage-gated channel</keyword>
<dbReference type="PRINTS" id="PR01320">
    <property type="entry name" value="KIRCHANNEL"/>
</dbReference>
<dbReference type="InterPro" id="IPR016449">
    <property type="entry name" value="K_chnl_inward-rec_Kir"/>
</dbReference>
<gene>
    <name evidence="16" type="ORF">CYMTET_47600</name>
</gene>
<keyword evidence="4 11" id="KW-0812">Transmembrane</keyword>
<keyword evidence="7 13" id="KW-1133">Transmembrane helix</keyword>
<evidence type="ECO:0000259" key="15">
    <source>
        <dbReference type="Pfam" id="PF17655"/>
    </source>
</evidence>
<dbReference type="Proteomes" id="UP001190700">
    <property type="component" value="Unassembled WGS sequence"/>
</dbReference>
<dbReference type="Pfam" id="PF01007">
    <property type="entry name" value="IRK"/>
    <property type="match status" value="1"/>
</dbReference>
<dbReference type="GO" id="GO:0034765">
    <property type="term" value="P:regulation of monoatomic ion transmembrane transport"/>
    <property type="evidence" value="ECO:0007669"/>
    <property type="project" value="TreeGrafter"/>
</dbReference>
<evidence type="ECO:0000256" key="3">
    <source>
        <dbReference type="ARBA" id="ARBA00022538"/>
    </source>
</evidence>
<reference evidence="16 17" key="1">
    <citation type="journal article" date="2015" name="Genome Biol. Evol.">
        <title>Comparative Genomics of a Bacterivorous Green Alga Reveals Evolutionary Causalities and Consequences of Phago-Mixotrophic Mode of Nutrition.</title>
        <authorList>
            <person name="Burns J.A."/>
            <person name="Paasch A."/>
            <person name="Narechania A."/>
            <person name="Kim E."/>
        </authorList>
    </citation>
    <scope>NUCLEOTIDE SEQUENCE [LARGE SCALE GENOMIC DNA]</scope>
    <source>
        <strain evidence="16 17">PLY_AMNH</strain>
    </source>
</reference>
<evidence type="ECO:0000256" key="11">
    <source>
        <dbReference type="RuleBase" id="RU003822"/>
    </source>
</evidence>
<dbReference type="GO" id="GO:0034702">
    <property type="term" value="C:monoatomic ion channel complex"/>
    <property type="evidence" value="ECO:0007669"/>
    <property type="project" value="UniProtKB-KW"/>
</dbReference>
<evidence type="ECO:0000256" key="6">
    <source>
        <dbReference type="ARBA" id="ARBA00022958"/>
    </source>
</evidence>